<dbReference type="GO" id="GO:0006355">
    <property type="term" value="P:regulation of DNA-templated transcription"/>
    <property type="evidence" value="ECO:0007669"/>
    <property type="project" value="InterPro"/>
</dbReference>
<dbReference type="PROSITE" id="PS01153">
    <property type="entry name" value="NOL1_NOP2_SUN"/>
    <property type="match status" value="1"/>
</dbReference>
<dbReference type="InterPro" id="IPR029063">
    <property type="entry name" value="SAM-dependent_MTases_sf"/>
</dbReference>
<comment type="similarity">
    <text evidence="3 14">Belongs to the class I-like SAM-binding methyltransferase superfamily. RsmB/NOP family.</text>
</comment>
<dbReference type="Gene3D" id="3.30.70.1170">
    <property type="entry name" value="Sun protein, domain 3"/>
    <property type="match status" value="1"/>
</dbReference>
<dbReference type="InterPro" id="IPR018314">
    <property type="entry name" value="RsmB/NOL1/NOP2-like_CS"/>
</dbReference>
<dbReference type="STRING" id="118967.SAMN02745191_1534"/>
<dbReference type="PROSITE" id="PS51686">
    <property type="entry name" value="SAM_MT_RSMB_NOP"/>
    <property type="match status" value="1"/>
</dbReference>
<dbReference type="Gene3D" id="3.40.50.150">
    <property type="entry name" value="Vaccinia Virus protein VP39"/>
    <property type="match status" value="1"/>
</dbReference>
<keyword evidence="6" id="KW-0698">rRNA processing</keyword>
<feature type="binding site" evidence="14">
    <location>
        <position position="284"/>
    </location>
    <ligand>
        <name>S-adenosyl-L-methionine</name>
        <dbReference type="ChEBI" id="CHEBI:59789"/>
    </ligand>
</feature>
<evidence type="ECO:0000256" key="4">
    <source>
        <dbReference type="ARBA" id="ARBA00012140"/>
    </source>
</evidence>
<evidence type="ECO:0000313" key="16">
    <source>
        <dbReference type="EMBL" id="SJZ75867.1"/>
    </source>
</evidence>
<evidence type="ECO:0000256" key="6">
    <source>
        <dbReference type="ARBA" id="ARBA00022552"/>
    </source>
</evidence>
<dbReference type="CDD" id="cd02440">
    <property type="entry name" value="AdoMet_MTases"/>
    <property type="match status" value="1"/>
</dbReference>
<dbReference type="Gene3D" id="1.10.940.10">
    <property type="entry name" value="NusB-like"/>
    <property type="match status" value="1"/>
</dbReference>
<organism evidence="16 17">
    <name type="scientific">Anaerorhabdus furcosa</name>
    <dbReference type="NCBI Taxonomy" id="118967"/>
    <lineage>
        <taxon>Bacteria</taxon>
        <taxon>Bacillati</taxon>
        <taxon>Bacillota</taxon>
        <taxon>Erysipelotrichia</taxon>
        <taxon>Erysipelotrichales</taxon>
        <taxon>Erysipelotrichaceae</taxon>
        <taxon>Anaerorhabdus</taxon>
    </lineage>
</organism>
<evidence type="ECO:0000256" key="14">
    <source>
        <dbReference type="PROSITE-ProRule" id="PRU01023"/>
    </source>
</evidence>
<dbReference type="SUPFAM" id="SSF48013">
    <property type="entry name" value="NusB-like"/>
    <property type="match status" value="1"/>
</dbReference>
<dbReference type="PANTHER" id="PTHR22807">
    <property type="entry name" value="NOP2 YEAST -RELATED NOL1/NOP2/FMU SUN DOMAIN-CONTAINING"/>
    <property type="match status" value="1"/>
</dbReference>
<keyword evidence="7 14" id="KW-0489">Methyltransferase</keyword>
<gene>
    <name evidence="16" type="ORF">SAMN02745191_1534</name>
</gene>
<dbReference type="InterPro" id="IPR004573">
    <property type="entry name" value="rRNA_ssu_MeTfrase_B"/>
</dbReference>
<feature type="binding site" evidence="14">
    <location>
        <position position="257"/>
    </location>
    <ligand>
        <name>S-adenosyl-L-methionine</name>
        <dbReference type="ChEBI" id="CHEBI:59789"/>
    </ligand>
</feature>
<comment type="function">
    <text evidence="1">Specifically methylates the cytosine at position 967 (m5C967) of 16S rRNA.</text>
</comment>
<keyword evidence="9 14" id="KW-0949">S-adenosyl-L-methionine</keyword>
<dbReference type="NCBIfam" id="NF011494">
    <property type="entry name" value="PRK14902.1"/>
    <property type="match status" value="1"/>
</dbReference>
<dbReference type="Pfam" id="PF01189">
    <property type="entry name" value="Methyltr_RsmB-F"/>
    <property type="match status" value="1"/>
</dbReference>
<protein>
    <recommendedName>
        <fullName evidence="4">16S rRNA (cytosine(967)-C(5))-methyltransferase</fullName>
        <ecNumber evidence="4">2.1.1.176</ecNumber>
    </recommendedName>
    <alternativeName>
        <fullName evidence="11">16S rRNA m5C967 methyltransferase</fullName>
    </alternativeName>
    <alternativeName>
        <fullName evidence="12">rRNA (cytosine-C(5)-)-methyltransferase RsmB</fullName>
    </alternativeName>
</protein>
<comment type="catalytic activity">
    <reaction evidence="13">
        <text>cytidine(967) in 16S rRNA + S-adenosyl-L-methionine = 5-methylcytidine(967) in 16S rRNA + S-adenosyl-L-homocysteine + H(+)</text>
        <dbReference type="Rhea" id="RHEA:42748"/>
        <dbReference type="Rhea" id="RHEA-COMP:10219"/>
        <dbReference type="Rhea" id="RHEA-COMP:10220"/>
        <dbReference type="ChEBI" id="CHEBI:15378"/>
        <dbReference type="ChEBI" id="CHEBI:57856"/>
        <dbReference type="ChEBI" id="CHEBI:59789"/>
        <dbReference type="ChEBI" id="CHEBI:74483"/>
        <dbReference type="ChEBI" id="CHEBI:82748"/>
        <dbReference type="EC" id="2.1.1.176"/>
    </reaction>
</comment>
<dbReference type="EC" id="2.1.1.176" evidence="4"/>
<reference evidence="17" key="1">
    <citation type="submission" date="2017-02" db="EMBL/GenBank/DDBJ databases">
        <authorList>
            <person name="Varghese N."/>
            <person name="Submissions S."/>
        </authorList>
    </citation>
    <scope>NUCLEOTIDE SEQUENCE [LARGE SCALE GENOMIC DNA]</scope>
    <source>
        <strain evidence="17">ATCC 25662</strain>
    </source>
</reference>
<evidence type="ECO:0000256" key="3">
    <source>
        <dbReference type="ARBA" id="ARBA00007494"/>
    </source>
</evidence>
<comment type="caution">
    <text evidence="14">Lacks conserved residue(s) required for the propagation of feature annotation.</text>
</comment>
<accession>A0A1T4N9Y5</accession>
<dbReference type="NCBIfam" id="TIGR00563">
    <property type="entry name" value="rsmB"/>
    <property type="match status" value="1"/>
</dbReference>
<evidence type="ECO:0000256" key="5">
    <source>
        <dbReference type="ARBA" id="ARBA00022490"/>
    </source>
</evidence>
<dbReference type="PANTHER" id="PTHR22807:SF53">
    <property type="entry name" value="RIBOSOMAL RNA SMALL SUBUNIT METHYLTRANSFERASE B-RELATED"/>
    <property type="match status" value="1"/>
</dbReference>
<dbReference type="EMBL" id="FUWY01000004">
    <property type="protein sequence ID" value="SJZ75867.1"/>
    <property type="molecule type" value="Genomic_DNA"/>
</dbReference>
<sequence length="404" mass="45892">MNARFVAYDCLCKIILEGQYANLMMRKALDKVSDKDKGLVTQIVYGTLRNYRLCRYQWNDLVDKPCSKQIAILLDMSVYQLFFMDKVPTYAIINEAVDCAPNSNKGFVNAILRKVEARGKMHSDDIGIQTSHPEWLINLWKAHYGQEKMLEIIEGNNLDAQVVGRINTLKSSKEELEKIEGIHFLDELAFVADFNLVQSEIFQEGKIVIQDESSQQVVKIMNLKEESRVLDCCSAPGTKTSQIAMMLNNTGEIIANELHEHRAKLVSEAMDKLGVTNTKVINEDAILLNTILEQESFDAILVDAPCSGLGVLRRKPEIKMKIQPENIDEIVELQKNILNSVQSLLKNEGVLVYSTCTINKKENEKQIQNFINSHPEYELCYENTIFPIDSTKDGFYMAKLLKKG</sequence>
<evidence type="ECO:0000256" key="7">
    <source>
        <dbReference type="ARBA" id="ARBA00022603"/>
    </source>
</evidence>
<keyword evidence="17" id="KW-1185">Reference proteome</keyword>
<dbReference type="Pfam" id="PF22458">
    <property type="entry name" value="RsmF-B_ferredox"/>
    <property type="match status" value="1"/>
</dbReference>
<dbReference type="PRINTS" id="PR02008">
    <property type="entry name" value="RCMTFAMILY"/>
</dbReference>
<keyword evidence="8 14" id="KW-0808">Transferase</keyword>
<evidence type="ECO:0000256" key="9">
    <source>
        <dbReference type="ARBA" id="ARBA00022691"/>
    </source>
</evidence>
<evidence type="ECO:0000256" key="12">
    <source>
        <dbReference type="ARBA" id="ARBA00031088"/>
    </source>
</evidence>
<keyword evidence="5" id="KW-0963">Cytoplasm</keyword>
<dbReference type="InterPro" id="IPR023267">
    <property type="entry name" value="RCMT"/>
</dbReference>
<feature type="binding site" evidence="14">
    <location>
        <position position="303"/>
    </location>
    <ligand>
        <name>S-adenosyl-L-methionine</name>
        <dbReference type="ChEBI" id="CHEBI:59789"/>
    </ligand>
</feature>
<evidence type="ECO:0000256" key="13">
    <source>
        <dbReference type="ARBA" id="ARBA00047283"/>
    </source>
</evidence>
<comment type="subcellular location">
    <subcellularLocation>
        <location evidence="2">Cytoplasm</location>
    </subcellularLocation>
</comment>
<name>A0A1T4N9Y5_9FIRM</name>
<dbReference type="GO" id="GO:0003723">
    <property type="term" value="F:RNA binding"/>
    <property type="evidence" value="ECO:0007669"/>
    <property type="project" value="UniProtKB-UniRule"/>
</dbReference>
<evidence type="ECO:0000259" key="15">
    <source>
        <dbReference type="PROSITE" id="PS51686"/>
    </source>
</evidence>
<dbReference type="SUPFAM" id="SSF53335">
    <property type="entry name" value="S-adenosyl-L-methionine-dependent methyltransferases"/>
    <property type="match status" value="1"/>
</dbReference>
<dbReference type="RefSeq" id="WP_078711934.1">
    <property type="nucleotide sequence ID" value="NZ_FUWY01000004.1"/>
</dbReference>
<evidence type="ECO:0000256" key="10">
    <source>
        <dbReference type="ARBA" id="ARBA00022884"/>
    </source>
</evidence>
<feature type="domain" description="SAM-dependent MTase RsmB/NOP-type" evidence="15">
    <location>
        <begin position="139"/>
        <end position="404"/>
    </location>
</feature>
<evidence type="ECO:0000256" key="2">
    <source>
        <dbReference type="ARBA" id="ARBA00004496"/>
    </source>
</evidence>
<dbReference type="FunFam" id="3.40.50.150:FF:000022">
    <property type="entry name" value="Ribosomal RNA small subunit methyltransferase B"/>
    <property type="match status" value="1"/>
</dbReference>
<dbReference type="GO" id="GO:0008649">
    <property type="term" value="F:rRNA methyltransferase activity"/>
    <property type="evidence" value="ECO:0007669"/>
    <property type="project" value="InterPro"/>
</dbReference>
<dbReference type="GO" id="GO:0005737">
    <property type="term" value="C:cytoplasm"/>
    <property type="evidence" value="ECO:0007669"/>
    <property type="project" value="UniProtKB-SubCell"/>
</dbReference>
<evidence type="ECO:0000256" key="8">
    <source>
        <dbReference type="ARBA" id="ARBA00022679"/>
    </source>
</evidence>
<dbReference type="InterPro" id="IPR006027">
    <property type="entry name" value="NusB_RsmB_TIM44"/>
</dbReference>
<evidence type="ECO:0000313" key="17">
    <source>
        <dbReference type="Proteomes" id="UP000243297"/>
    </source>
</evidence>
<feature type="active site" description="Nucleophile" evidence="14">
    <location>
        <position position="356"/>
    </location>
</feature>
<dbReference type="Proteomes" id="UP000243297">
    <property type="component" value="Unassembled WGS sequence"/>
</dbReference>
<dbReference type="Pfam" id="PF01029">
    <property type="entry name" value="NusB"/>
    <property type="match status" value="1"/>
</dbReference>
<proteinExistence type="inferred from homology"/>
<dbReference type="AlphaFoldDB" id="A0A1T4N9Y5"/>
<dbReference type="InterPro" id="IPR054728">
    <property type="entry name" value="RsmB-like_ferredoxin"/>
</dbReference>
<evidence type="ECO:0000256" key="1">
    <source>
        <dbReference type="ARBA" id="ARBA00002724"/>
    </source>
</evidence>
<keyword evidence="10 14" id="KW-0694">RNA-binding</keyword>
<evidence type="ECO:0000256" key="11">
    <source>
        <dbReference type="ARBA" id="ARBA00030399"/>
    </source>
</evidence>
<dbReference type="OrthoDB" id="9810297at2"/>
<dbReference type="InterPro" id="IPR049560">
    <property type="entry name" value="MeTrfase_RsmB-F_NOP2_cat"/>
</dbReference>
<dbReference type="InterPro" id="IPR035926">
    <property type="entry name" value="NusB-like_sf"/>
</dbReference>
<dbReference type="InterPro" id="IPR001678">
    <property type="entry name" value="MeTrfase_RsmB-F_NOP2_dom"/>
</dbReference>